<feature type="domain" description="Glutamine amidotransferase" evidence="2">
    <location>
        <begin position="3"/>
        <end position="202"/>
    </location>
</feature>
<keyword evidence="4" id="KW-1185">Reference proteome</keyword>
<dbReference type="EMBL" id="CP003837">
    <property type="protein sequence ID" value="AGH47147.1"/>
    <property type="molecule type" value="Genomic_DNA"/>
</dbReference>
<evidence type="ECO:0000259" key="2">
    <source>
        <dbReference type="Pfam" id="PF00117"/>
    </source>
</evidence>
<protein>
    <submittedName>
        <fullName evidence="3">Glutamine amidotransferase of anthranilate synthase</fullName>
    </submittedName>
</protein>
<organism evidence="3 4">
    <name type="scientific">Paraglaciecola psychrophila 170</name>
    <dbReference type="NCBI Taxonomy" id="1129794"/>
    <lineage>
        <taxon>Bacteria</taxon>
        <taxon>Pseudomonadati</taxon>
        <taxon>Pseudomonadota</taxon>
        <taxon>Gammaproteobacteria</taxon>
        <taxon>Alteromonadales</taxon>
        <taxon>Alteromonadaceae</taxon>
        <taxon>Paraglaciecola</taxon>
    </lineage>
</organism>
<dbReference type="GO" id="GO:0004049">
    <property type="term" value="F:anthranilate synthase activity"/>
    <property type="evidence" value="ECO:0007669"/>
    <property type="project" value="TreeGrafter"/>
</dbReference>
<proteinExistence type="predicted"/>
<dbReference type="InterPro" id="IPR050472">
    <property type="entry name" value="Anth_synth/Amidotransfase"/>
</dbReference>
<dbReference type="GO" id="GO:0000162">
    <property type="term" value="P:L-tryptophan biosynthetic process"/>
    <property type="evidence" value="ECO:0007669"/>
    <property type="project" value="TreeGrafter"/>
</dbReference>
<dbReference type="OrthoDB" id="9786812at2"/>
<dbReference type="Pfam" id="PF00117">
    <property type="entry name" value="GATase"/>
    <property type="match status" value="1"/>
</dbReference>
<keyword evidence="3" id="KW-0808">Transferase</keyword>
<dbReference type="RefSeq" id="WP_007641358.1">
    <property type="nucleotide sequence ID" value="NC_020514.1"/>
</dbReference>
<dbReference type="KEGG" id="gps:C427_5048"/>
<evidence type="ECO:0000313" key="4">
    <source>
        <dbReference type="Proteomes" id="UP000011864"/>
    </source>
</evidence>
<dbReference type="InterPro" id="IPR029062">
    <property type="entry name" value="Class_I_gatase-like"/>
</dbReference>
<dbReference type="InterPro" id="IPR017926">
    <property type="entry name" value="GATASE"/>
</dbReference>
<dbReference type="PRINTS" id="PR00096">
    <property type="entry name" value="GATASE"/>
</dbReference>
<accession>K7AFD6</accession>
<dbReference type="PATRIC" id="fig|1129794.4.peg.5034"/>
<dbReference type="SUPFAM" id="SSF52317">
    <property type="entry name" value="Class I glutamine amidotransferase-like"/>
    <property type="match status" value="1"/>
</dbReference>
<dbReference type="CDD" id="cd01743">
    <property type="entry name" value="GATase1_Anthranilate_Synthase"/>
    <property type="match status" value="1"/>
</dbReference>
<dbReference type="PRINTS" id="PR00097">
    <property type="entry name" value="ANTSNTHASEII"/>
</dbReference>
<dbReference type="GO" id="GO:0046820">
    <property type="term" value="F:4-amino-4-deoxychorismate synthase activity"/>
    <property type="evidence" value="ECO:0007669"/>
    <property type="project" value="TreeGrafter"/>
</dbReference>
<evidence type="ECO:0000313" key="3">
    <source>
        <dbReference type="EMBL" id="AGH47147.1"/>
    </source>
</evidence>
<dbReference type="STRING" id="1129794.C427_5048"/>
<dbReference type="FunFam" id="3.40.50.880:FF:000003">
    <property type="entry name" value="Anthranilate synthase component II"/>
    <property type="match status" value="1"/>
</dbReference>
<dbReference type="GO" id="GO:0046654">
    <property type="term" value="P:tetrahydrofolate biosynthetic process"/>
    <property type="evidence" value="ECO:0007669"/>
    <property type="project" value="TreeGrafter"/>
</dbReference>
<dbReference type="eggNOG" id="COG0512">
    <property type="taxonomic scope" value="Bacteria"/>
</dbReference>
<gene>
    <name evidence="3" type="ORF">C427_5048</name>
</gene>
<evidence type="ECO:0000256" key="1">
    <source>
        <dbReference type="ARBA" id="ARBA00022962"/>
    </source>
</evidence>
<dbReference type="AlphaFoldDB" id="K7AFD6"/>
<dbReference type="NCBIfam" id="TIGR00566">
    <property type="entry name" value="trpG_papA"/>
    <property type="match status" value="1"/>
</dbReference>
<reference evidence="3 4" key="1">
    <citation type="journal article" date="2013" name="Genome Announc.">
        <title>Complete Genome Sequence of Glaciecola psychrophila Strain 170T.</title>
        <authorList>
            <person name="Yin J."/>
            <person name="Chen J."/>
            <person name="Liu G."/>
            <person name="Yu Y."/>
            <person name="Song L."/>
            <person name="Wang X."/>
            <person name="Qu X."/>
        </authorList>
    </citation>
    <scope>NUCLEOTIDE SEQUENCE [LARGE SCALE GENOMIC DNA]</scope>
    <source>
        <strain evidence="3 4">170</strain>
    </source>
</reference>
<dbReference type="PANTHER" id="PTHR43418">
    <property type="entry name" value="MULTIFUNCTIONAL TRYPTOPHAN BIOSYNTHESIS PROTEIN-RELATED"/>
    <property type="match status" value="1"/>
</dbReference>
<keyword evidence="1 3" id="KW-0315">Glutamine amidotransferase</keyword>
<sequence>MLLLIDNYDSFTYNLARYFEELGQEVSVVRNDEIDCDKIGTLNPDFLVFSPGPCTPDSSGITLEAIKIFAGLIPMLGVCLGHQAIGQVFGANVIKAQQIKHGKTSQIYHSHSALFKDVPMPFVATRYHSLILDGVSIPDDFKVTAWCSDNANGKNKVSDNNKTELREVMAIEHNTLPIFGVQFHPESLLTEFGHRILNNFLKSQHISEAR</sequence>
<dbReference type="HOGENOM" id="CLU_014340_1_2_6"/>
<dbReference type="PANTHER" id="PTHR43418:SF4">
    <property type="entry name" value="MULTIFUNCTIONAL TRYPTOPHAN BIOSYNTHESIS PROTEIN"/>
    <property type="match status" value="1"/>
</dbReference>
<dbReference type="Gene3D" id="3.40.50.880">
    <property type="match status" value="1"/>
</dbReference>
<dbReference type="GO" id="GO:0005829">
    <property type="term" value="C:cytosol"/>
    <property type="evidence" value="ECO:0007669"/>
    <property type="project" value="TreeGrafter"/>
</dbReference>
<dbReference type="Proteomes" id="UP000011864">
    <property type="component" value="Chromosome"/>
</dbReference>
<dbReference type="PROSITE" id="PS51273">
    <property type="entry name" value="GATASE_TYPE_1"/>
    <property type="match status" value="1"/>
</dbReference>
<name>K7AFD6_9ALTE</name>
<dbReference type="PRINTS" id="PR00099">
    <property type="entry name" value="CPSGATASE"/>
</dbReference>
<dbReference type="InterPro" id="IPR006221">
    <property type="entry name" value="TrpG/PapA_dom"/>
</dbReference>